<organism evidence="1 2">
    <name type="scientific">Kangiella profundi</name>
    <dbReference type="NCBI Taxonomy" id="1561924"/>
    <lineage>
        <taxon>Bacteria</taxon>
        <taxon>Pseudomonadati</taxon>
        <taxon>Pseudomonadota</taxon>
        <taxon>Gammaproteobacteria</taxon>
        <taxon>Kangiellales</taxon>
        <taxon>Kangiellaceae</taxon>
        <taxon>Kangiella</taxon>
    </lineage>
</organism>
<protein>
    <submittedName>
        <fullName evidence="1">Uncharacterized protein</fullName>
    </submittedName>
</protein>
<keyword evidence="2" id="KW-1185">Reference proteome</keyword>
<dbReference type="OrthoDB" id="6193857at2"/>
<name>A0A2K9AFS4_9GAMM</name>
<dbReference type="Proteomes" id="UP000232693">
    <property type="component" value="Chromosome"/>
</dbReference>
<evidence type="ECO:0000313" key="2">
    <source>
        <dbReference type="Proteomes" id="UP000232693"/>
    </source>
</evidence>
<proteinExistence type="predicted"/>
<accession>A0A2K9AFS4</accession>
<reference evidence="1 2" key="1">
    <citation type="submission" date="2017-12" db="EMBL/GenBank/DDBJ databases">
        <title>Kangiella profundi FT102 completed genome.</title>
        <authorList>
            <person name="Xu J."/>
            <person name="Wang J."/>
            <person name="Lu Y."/>
        </authorList>
    </citation>
    <scope>NUCLEOTIDE SEQUENCE [LARGE SCALE GENOMIC DNA]</scope>
    <source>
        <strain evidence="1 2">FT102</strain>
    </source>
</reference>
<sequence>MRFIARTFLVGVIALSLCAGTIAAERGPLLISEVPSNQVFTEDEIRTVKSKDISSLKSQPTNALVSDYIYFLTVSEVKPEVATQAERDILQRATSYKPNAYREHSEGPIAVPIFDIASLAKHKLMQMGAYAKKSEFSSLLQANPDRFATLSTSNGVNLHSAKMALHDAEGLSPTITDTLIEKYSSLGGHESLVLLNVLVGTQKSFKAAEALFDSNLKSPLKHQLLRALPKHFTDSQQEMLLERLIKKRAELASQAIIQYSRLPSNRINTDLFYSYLSDGKLGASSAYALSRVINRDGDYSKLIDYLKSNRSSRLAVANGILALKFVDTPESKGYLKELLENDEILFEDMKAEVALWLK</sequence>
<evidence type="ECO:0000313" key="1">
    <source>
        <dbReference type="EMBL" id="AUD79246.1"/>
    </source>
</evidence>
<dbReference type="EMBL" id="CP025120">
    <property type="protein sequence ID" value="AUD79246.1"/>
    <property type="molecule type" value="Genomic_DNA"/>
</dbReference>
<gene>
    <name evidence="1" type="ORF">CW740_08300</name>
</gene>
<dbReference type="KEGG" id="kpd:CW740_08300"/>
<dbReference type="RefSeq" id="WP_106647069.1">
    <property type="nucleotide sequence ID" value="NZ_BMGO01000001.1"/>
</dbReference>
<dbReference type="AlphaFoldDB" id="A0A2K9AFS4"/>